<keyword evidence="1" id="KW-1133">Transmembrane helix</keyword>
<accession>A0A382JYS2</accession>
<dbReference type="EMBL" id="UINC01077126">
    <property type="protein sequence ID" value="SVC16949.1"/>
    <property type="molecule type" value="Genomic_DNA"/>
</dbReference>
<evidence type="ECO:0000256" key="1">
    <source>
        <dbReference type="SAM" id="Phobius"/>
    </source>
</evidence>
<gene>
    <name evidence="2" type="ORF">METZ01_LOCUS269803</name>
</gene>
<keyword evidence="1" id="KW-0812">Transmembrane</keyword>
<reference evidence="2" key="1">
    <citation type="submission" date="2018-05" db="EMBL/GenBank/DDBJ databases">
        <authorList>
            <person name="Lanie J.A."/>
            <person name="Ng W.-L."/>
            <person name="Kazmierczak K.M."/>
            <person name="Andrzejewski T.M."/>
            <person name="Davidsen T.M."/>
            <person name="Wayne K.J."/>
            <person name="Tettelin H."/>
            <person name="Glass J.I."/>
            <person name="Rusch D."/>
            <person name="Podicherti R."/>
            <person name="Tsui H.-C.T."/>
            <person name="Winkler M.E."/>
        </authorList>
    </citation>
    <scope>NUCLEOTIDE SEQUENCE</scope>
</reference>
<evidence type="ECO:0000313" key="2">
    <source>
        <dbReference type="EMBL" id="SVC16949.1"/>
    </source>
</evidence>
<name>A0A382JYS2_9ZZZZ</name>
<sequence>MKASGFLNNVQIVMDIAYALRINLIILVVC</sequence>
<keyword evidence="1" id="KW-0472">Membrane</keyword>
<protein>
    <submittedName>
        <fullName evidence="2">Uncharacterized protein</fullName>
    </submittedName>
</protein>
<proteinExistence type="predicted"/>
<feature type="transmembrane region" description="Helical" evidence="1">
    <location>
        <begin position="12"/>
        <end position="29"/>
    </location>
</feature>
<dbReference type="AlphaFoldDB" id="A0A382JYS2"/>
<organism evidence="2">
    <name type="scientific">marine metagenome</name>
    <dbReference type="NCBI Taxonomy" id="408172"/>
    <lineage>
        <taxon>unclassified sequences</taxon>
        <taxon>metagenomes</taxon>
        <taxon>ecological metagenomes</taxon>
    </lineage>
</organism>